<feature type="chain" id="PRO_5021878910" evidence="2">
    <location>
        <begin position="22"/>
        <end position="112"/>
    </location>
</feature>
<evidence type="ECO:0000313" key="5">
    <source>
        <dbReference type="Proteomes" id="UP000320643"/>
    </source>
</evidence>
<feature type="domain" description="LysM" evidence="3">
    <location>
        <begin position="36"/>
        <end position="79"/>
    </location>
</feature>
<dbReference type="AlphaFoldDB" id="A0A552VAF7"/>
<dbReference type="OrthoDB" id="1377277at2"/>
<keyword evidence="5" id="KW-1185">Reference proteome</keyword>
<keyword evidence="2" id="KW-0732">Signal</keyword>
<feature type="signal peptide" evidence="2">
    <location>
        <begin position="1"/>
        <end position="21"/>
    </location>
</feature>
<evidence type="ECO:0000256" key="1">
    <source>
        <dbReference type="SAM" id="MobiDB-lite"/>
    </source>
</evidence>
<protein>
    <submittedName>
        <fullName evidence="4">LysM peptidoglycan-binding domain-containing protein</fullName>
    </submittedName>
</protein>
<proteinExistence type="predicted"/>
<dbReference type="Proteomes" id="UP000320643">
    <property type="component" value="Unassembled WGS sequence"/>
</dbReference>
<dbReference type="PROSITE" id="PS51782">
    <property type="entry name" value="LYSM"/>
    <property type="match status" value="1"/>
</dbReference>
<evidence type="ECO:0000313" key="4">
    <source>
        <dbReference type="EMBL" id="TRW27429.1"/>
    </source>
</evidence>
<dbReference type="Gene3D" id="3.10.350.10">
    <property type="entry name" value="LysM domain"/>
    <property type="match status" value="1"/>
</dbReference>
<evidence type="ECO:0000256" key="2">
    <source>
        <dbReference type="SAM" id="SignalP"/>
    </source>
</evidence>
<organism evidence="4 5">
    <name type="scientific">Flavobacterium zepuense</name>
    <dbReference type="NCBI Taxonomy" id="2593302"/>
    <lineage>
        <taxon>Bacteria</taxon>
        <taxon>Pseudomonadati</taxon>
        <taxon>Bacteroidota</taxon>
        <taxon>Flavobacteriia</taxon>
        <taxon>Flavobacteriales</taxon>
        <taxon>Flavobacteriaceae</taxon>
        <taxon>Flavobacterium</taxon>
    </lineage>
</organism>
<comment type="caution">
    <text evidence="4">The sequence shown here is derived from an EMBL/GenBank/DDBJ whole genome shotgun (WGS) entry which is preliminary data.</text>
</comment>
<accession>A0A552VAF7</accession>
<feature type="region of interest" description="Disordered" evidence="1">
    <location>
        <begin position="83"/>
        <end position="112"/>
    </location>
</feature>
<dbReference type="EMBL" id="VJVZ01000001">
    <property type="protein sequence ID" value="TRW27429.1"/>
    <property type="molecule type" value="Genomic_DNA"/>
</dbReference>
<sequence length="112" mass="12664">MMKKVLLTGVFLFIAIFNANAQSAKNDEAAESQNVISHRVEQGETVMLICKKYLVSPDDIYKLNPDAVEGISYNMTLKIPADKRLGSDKKKDTQKITRQPKRPDHDDLSNNR</sequence>
<dbReference type="InterPro" id="IPR036779">
    <property type="entry name" value="LysM_dom_sf"/>
</dbReference>
<dbReference type="SUPFAM" id="SSF54106">
    <property type="entry name" value="LysM domain"/>
    <property type="match status" value="1"/>
</dbReference>
<name>A0A552VAF7_9FLAO</name>
<gene>
    <name evidence="4" type="ORF">FMM05_01975</name>
</gene>
<evidence type="ECO:0000259" key="3">
    <source>
        <dbReference type="PROSITE" id="PS51782"/>
    </source>
</evidence>
<reference evidence="4 5" key="1">
    <citation type="submission" date="2019-07" db="EMBL/GenBank/DDBJ databases">
        <title>Flavobacterium sp. nov., isolated from glacier ice.</title>
        <authorList>
            <person name="Liu Q."/>
            <person name="Xin Y.-H."/>
        </authorList>
    </citation>
    <scope>NUCLEOTIDE SEQUENCE [LARGE SCALE GENOMIC DNA]</scope>
    <source>
        <strain evidence="4 5">ZT4R6</strain>
    </source>
</reference>
<dbReference type="InterPro" id="IPR018392">
    <property type="entry name" value="LysM"/>
</dbReference>
<dbReference type="RefSeq" id="WP_143371655.1">
    <property type="nucleotide sequence ID" value="NZ_VJVZ01000001.1"/>
</dbReference>
<dbReference type="CDD" id="cd00118">
    <property type="entry name" value="LysM"/>
    <property type="match status" value="1"/>
</dbReference>